<dbReference type="STRING" id="29367.CLPUN_44540"/>
<dbReference type="EC" id="3.2.1.86" evidence="5"/>
<keyword evidence="6" id="KW-1185">Reference proteome</keyword>
<sequence length="479" mass="56459">MKKNPTTFPKSFFWGGALAANQCEGAYLEDGRGMCVQDIYPYNPNEDIKKKSNKEVSSEDIKKALEDKINYYPKRHGIDFYHTYKEDLKLLSELGINSLRISISWSRIFPNGDEEIPNEKGLQFYENLFDEMLSLGLEPLVTVSHYEMPLHLSTEYYGWYNRKMIDFFTHYCETIFERYKDKVKYWILVNQINLIYHESFNHLGIPCDKVDNLNESKWQGIHNELVGCGRATKIAKQINPDFQIGMMLLGNYAYSETAKPIDQITTMKYNQMHLFFSDVLMRGYYPAYAFRFFEDESINIVFEDTDEEDLKNTADFLTFSYYYTVMVNEEVYKADYKRFTKNTNLEQNDWGWSFDPVGLRYLLNVYYERYQKPIMITENGSGSYDELTEDNKVHDPYRIAYYKAHIEQIKEAIHDGVEVIGYYPWGPIDIVSCSSSEMSKRYGFIYVDIDDFGNGSRKRFKKDSFEWYKKVTGSNGEIL</sequence>
<dbReference type="PRINTS" id="PR00131">
    <property type="entry name" value="GLHYDRLASE1"/>
</dbReference>
<dbReference type="AlphaFoldDB" id="A0A1S8T7C4"/>
<dbReference type="GO" id="GO:0008706">
    <property type="term" value="F:6-phospho-beta-glucosidase activity"/>
    <property type="evidence" value="ECO:0007669"/>
    <property type="project" value="UniProtKB-EC"/>
</dbReference>
<comment type="similarity">
    <text evidence="1 4">Belongs to the glycosyl hydrolase 1 family.</text>
</comment>
<keyword evidence="3 5" id="KW-0326">Glycosidase</keyword>
<evidence type="ECO:0000256" key="4">
    <source>
        <dbReference type="RuleBase" id="RU003690"/>
    </source>
</evidence>
<dbReference type="PANTHER" id="PTHR10353:SF122">
    <property type="entry name" value="6-PHOSPHO-BETA-GLUCOSIDASE ASCB-RELATED"/>
    <property type="match status" value="1"/>
</dbReference>
<evidence type="ECO:0000256" key="1">
    <source>
        <dbReference type="ARBA" id="ARBA00010838"/>
    </source>
</evidence>
<dbReference type="RefSeq" id="WP_077849390.1">
    <property type="nucleotide sequence ID" value="NZ_LZZM01000212.1"/>
</dbReference>
<dbReference type="Proteomes" id="UP000190890">
    <property type="component" value="Unassembled WGS sequence"/>
</dbReference>
<protein>
    <submittedName>
        <fullName evidence="5">Aryl-phospho-beta-D-glucosidase BglA</fullName>
        <ecNumber evidence="5">3.2.1.86</ecNumber>
    </submittedName>
</protein>
<dbReference type="FunFam" id="3.20.20.80:FF:000004">
    <property type="entry name" value="Beta-glucosidase 6-phospho-beta-glucosidase"/>
    <property type="match status" value="1"/>
</dbReference>
<dbReference type="InterPro" id="IPR033132">
    <property type="entry name" value="GH_1_N_CS"/>
</dbReference>
<dbReference type="Gene3D" id="3.20.20.80">
    <property type="entry name" value="Glycosidases"/>
    <property type="match status" value="1"/>
</dbReference>
<evidence type="ECO:0000313" key="6">
    <source>
        <dbReference type="Proteomes" id="UP000190890"/>
    </source>
</evidence>
<dbReference type="SUPFAM" id="SSF51445">
    <property type="entry name" value="(Trans)glycosidases"/>
    <property type="match status" value="1"/>
</dbReference>
<dbReference type="PANTHER" id="PTHR10353">
    <property type="entry name" value="GLYCOSYL HYDROLASE"/>
    <property type="match status" value="1"/>
</dbReference>
<name>A0A1S8T7C4_9CLOT</name>
<keyword evidence="2 5" id="KW-0378">Hydrolase</keyword>
<dbReference type="GO" id="GO:0016052">
    <property type="term" value="P:carbohydrate catabolic process"/>
    <property type="evidence" value="ECO:0007669"/>
    <property type="project" value="TreeGrafter"/>
</dbReference>
<evidence type="ECO:0000256" key="2">
    <source>
        <dbReference type="ARBA" id="ARBA00022801"/>
    </source>
</evidence>
<accession>A0A1S8T7C4</accession>
<evidence type="ECO:0000256" key="3">
    <source>
        <dbReference type="ARBA" id="ARBA00023295"/>
    </source>
</evidence>
<dbReference type="Pfam" id="PF00232">
    <property type="entry name" value="Glyco_hydro_1"/>
    <property type="match status" value="1"/>
</dbReference>
<organism evidence="5 6">
    <name type="scientific">Clostridium puniceum</name>
    <dbReference type="NCBI Taxonomy" id="29367"/>
    <lineage>
        <taxon>Bacteria</taxon>
        <taxon>Bacillati</taxon>
        <taxon>Bacillota</taxon>
        <taxon>Clostridia</taxon>
        <taxon>Eubacteriales</taxon>
        <taxon>Clostridiaceae</taxon>
        <taxon>Clostridium</taxon>
    </lineage>
</organism>
<dbReference type="PROSITE" id="PS00653">
    <property type="entry name" value="GLYCOSYL_HYDROL_F1_2"/>
    <property type="match status" value="1"/>
</dbReference>
<dbReference type="GO" id="GO:0005829">
    <property type="term" value="C:cytosol"/>
    <property type="evidence" value="ECO:0007669"/>
    <property type="project" value="TreeGrafter"/>
</dbReference>
<proteinExistence type="inferred from homology"/>
<evidence type="ECO:0000313" key="5">
    <source>
        <dbReference type="EMBL" id="OOM73700.1"/>
    </source>
</evidence>
<comment type="caution">
    <text evidence="5">The sequence shown here is derived from an EMBL/GenBank/DDBJ whole genome shotgun (WGS) entry which is preliminary data.</text>
</comment>
<dbReference type="InterPro" id="IPR017853">
    <property type="entry name" value="GH"/>
</dbReference>
<dbReference type="EMBL" id="LZZM01000212">
    <property type="protein sequence ID" value="OOM73700.1"/>
    <property type="molecule type" value="Genomic_DNA"/>
</dbReference>
<reference evidence="5 6" key="1">
    <citation type="submission" date="2016-05" db="EMBL/GenBank/DDBJ databases">
        <title>Microbial solvent formation.</title>
        <authorList>
            <person name="Poehlein A."/>
            <person name="Montoya Solano J.D."/>
            <person name="Flitsch S."/>
            <person name="Krabben P."/>
            <person name="Duerre P."/>
            <person name="Daniel R."/>
        </authorList>
    </citation>
    <scope>NUCLEOTIDE SEQUENCE [LARGE SCALE GENOMIC DNA]</scope>
    <source>
        <strain evidence="5 6">DSM 2619</strain>
    </source>
</reference>
<dbReference type="OrthoDB" id="2339329at2"/>
<dbReference type="InterPro" id="IPR001360">
    <property type="entry name" value="Glyco_hydro_1"/>
</dbReference>
<gene>
    <name evidence="5" type="primary">bglA_7</name>
    <name evidence="5" type="ORF">CLPUN_44540</name>
</gene>